<keyword evidence="5" id="KW-1133">Transmembrane helix</keyword>
<evidence type="ECO:0000256" key="1">
    <source>
        <dbReference type="ARBA" id="ARBA00022737"/>
    </source>
</evidence>
<dbReference type="AlphaFoldDB" id="A0A1Y2LI94"/>
<keyword evidence="2 3" id="KW-0040">ANK repeat</keyword>
<sequence length="455" mass="51604">MSSVMSTSKHVTGPSSGDHKSDLWLQAYEELKDEYKGEEKLRKLERLLVEKLKKPGVKLRSEEGYQQLRGMIKDKAQELESKKGIEKTESLFKNMMLCQDIVAAGAGVGGPYVAIPAAALFLVFTMGEIFMAERTAMFKVAQTIADYVVMYRKAQEWTTIHADDDQDMYDLKESLHSVFVSLYKCMILATADLSISLNGNLQWLKGMTKHYDWAGQMDTLREEAQRVSDFLHIKEWQELHKRSLEGQKLPRRDSRINMGPGPRNPLHWAAALGVPDNVAHYVRNREYPVNALTEENWTAAHLAAQNGRPNVIKALATAPDIDFFIKDIEERTPLHLAAIHNRPMVAGILLDRSPELLFPRDKWGRTAFFLAAENGSVDVLDVFRNRGQDLNEITVENGWTALHLAVENRHPHAVDWLIQNGVDKEAKIRDGPEKGMTAKELAELRVRPRCVQLLQ</sequence>
<dbReference type="EMBL" id="KZ107862">
    <property type="protein sequence ID" value="OSS43763.1"/>
    <property type="molecule type" value="Genomic_DNA"/>
</dbReference>
<keyword evidence="1" id="KW-0677">Repeat</keyword>
<dbReference type="PANTHER" id="PTHR24198">
    <property type="entry name" value="ANKYRIN REPEAT AND PROTEIN KINASE DOMAIN-CONTAINING PROTEIN"/>
    <property type="match status" value="1"/>
</dbReference>
<dbReference type="PROSITE" id="PS50088">
    <property type="entry name" value="ANK_REPEAT"/>
    <property type="match status" value="1"/>
</dbReference>
<dbReference type="InterPro" id="IPR002110">
    <property type="entry name" value="Ankyrin_rpt"/>
</dbReference>
<dbReference type="PROSITE" id="PS50297">
    <property type="entry name" value="ANK_REP_REGION"/>
    <property type="match status" value="1"/>
</dbReference>
<evidence type="ECO:0000256" key="5">
    <source>
        <dbReference type="SAM" id="Phobius"/>
    </source>
</evidence>
<dbReference type="SMART" id="SM00248">
    <property type="entry name" value="ANK"/>
    <property type="match status" value="4"/>
</dbReference>
<evidence type="ECO:0000256" key="2">
    <source>
        <dbReference type="ARBA" id="ARBA00023043"/>
    </source>
</evidence>
<dbReference type="Pfam" id="PF12796">
    <property type="entry name" value="Ank_2"/>
    <property type="match status" value="2"/>
</dbReference>
<feature type="repeat" description="ANK" evidence="3">
    <location>
        <begin position="397"/>
        <end position="429"/>
    </location>
</feature>
<accession>A0A1Y2LI94</accession>
<dbReference type="Gene3D" id="1.25.40.20">
    <property type="entry name" value="Ankyrin repeat-containing domain"/>
    <property type="match status" value="1"/>
</dbReference>
<organism evidence="6 7">
    <name type="scientific">Epicoccum nigrum</name>
    <name type="common">Soil fungus</name>
    <name type="synonym">Epicoccum purpurascens</name>
    <dbReference type="NCBI Taxonomy" id="105696"/>
    <lineage>
        <taxon>Eukaryota</taxon>
        <taxon>Fungi</taxon>
        <taxon>Dikarya</taxon>
        <taxon>Ascomycota</taxon>
        <taxon>Pezizomycotina</taxon>
        <taxon>Dothideomycetes</taxon>
        <taxon>Pleosporomycetidae</taxon>
        <taxon>Pleosporales</taxon>
        <taxon>Pleosporineae</taxon>
        <taxon>Didymellaceae</taxon>
        <taxon>Epicoccum</taxon>
    </lineage>
</organism>
<evidence type="ECO:0000256" key="3">
    <source>
        <dbReference type="PROSITE-ProRule" id="PRU00023"/>
    </source>
</evidence>
<dbReference type="SUPFAM" id="SSF48403">
    <property type="entry name" value="Ankyrin repeat"/>
    <property type="match status" value="1"/>
</dbReference>
<evidence type="ECO:0000256" key="4">
    <source>
        <dbReference type="SAM" id="MobiDB-lite"/>
    </source>
</evidence>
<gene>
    <name evidence="6" type="ORF">B5807_11526</name>
</gene>
<feature type="compositionally biased region" description="Polar residues" evidence="4">
    <location>
        <begin position="1"/>
        <end position="15"/>
    </location>
</feature>
<dbReference type="PANTHER" id="PTHR24198:SF165">
    <property type="entry name" value="ANKYRIN REPEAT-CONTAINING PROTEIN-RELATED"/>
    <property type="match status" value="1"/>
</dbReference>
<dbReference type="InterPro" id="IPR036770">
    <property type="entry name" value="Ankyrin_rpt-contain_sf"/>
</dbReference>
<reference evidence="6 7" key="1">
    <citation type="journal article" date="2017" name="Genome Announc.">
        <title>Genome sequence of the saprophytic ascomycete Epicoccum nigrum ICMP 19927 strain isolated from New Zealand.</title>
        <authorList>
            <person name="Fokin M."/>
            <person name="Fleetwood D."/>
            <person name="Weir B.S."/>
            <person name="Villas-Boas S.G."/>
        </authorList>
    </citation>
    <scope>NUCLEOTIDE SEQUENCE [LARGE SCALE GENOMIC DNA]</scope>
    <source>
        <strain evidence="6 7">ICMP 19927</strain>
    </source>
</reference>
<dbReference type="Proteomes" id="UP000193240">
    <property type="component" value="Unassembled WGS sequence"/>
</dbReference>
<dbReference type="GO" id="GO:0005737">
    <property type="term" value="C:cytoplasm"/>
    <property type="evidence" value="ECO:0007669"/>
    <property type="project" value="TreeGrafter"/>
</dbReference>
<proteinExistence type="predicted"/>
<dbReference type="STRING" id="105696.A0A1Y2LI94"/>
<feature type="region of interest" description="Disordered" evidence="4">
    <location>
        <begin position="1"/>
        <end position="20"/>
    </location>
</feature>
<evidence type="ECO:0000313" key="6">
    <source>
        <dbReference type="EMBL" id="OSS43763.1"/>
    </source>
</evidence>
<name>A0A1Y2LI94_EPING</name>
<keyword evidence="7" id="KW-1185">Reference proteome</keyword>
<evidence type="ECO:0000313" key="7">
    <source>
        <dbReference type="Proteomes" id="UP000193240"/>
    </source>
</evidence>
<dbReference type="InParanoid" id="A0A1Y2LI94"/>
<protein>
    <submittedName>
        <fullName evidence="6">Uncharacterized protein</fullName>
    </submittedName>
</protein>
<keyword evidence="5" id="KW-0812">Transmembrane</keyword>
<feature type="transmembrane region" description="Helical" evidence="5">
    <location>
        <begin position="101"/>
        <end position="124"/>
    </location>
</feature>
<keyword evidence="5" id="KW-0472">Membrane</keyword>